<dbReference type="EMBL" id="JAAIWK010000005">
    <property type="protein sequence ID" value="NEY19371.1"/>
    <property type="molecule type" value="Genomic_DNA"/>
</dbReference>
<dbReference type="InterPro" id="IPR052708">
    <property type="entry name" value="PxpC"/>
</dbReference>
<name>A0A6M0P471_9BACI</name>
<comment type="caution">
    <text evidence="5">The sequence shown here is derived from an EMBL/GenBank/DDBJ whole genome shotgun (WGS) entry which is preliminary data.</text>
</comment>
<evidence type="ECO:0000256" key="2">
    <source>
        <dbReference type="ARBA" id="ARBA00022801"/>
    </source>
</evidence>
<accession>A0A6M0P471</accession>
<dbReference type="SMART" id="SM00797">
    <property type="entry name" value="AHS2"/>
    <property type="match status" value="1"/>
</dbReference>
<dbReference type="GO" id="GO:0016740">
    <property type="term" value="F:transferase activity"/>
    <property type="evidence" value="ECO:0007669"/>
    <property type="project" value="UniProtKB-KW"/>
</dbReference>
<dbReference type="Pfam" id="PF02626">
    <property type="entry name" value="CT_A_B"/>
    <property type="match status" value="1"/>
</dbReference>
<dbReference type="Gene3D" id="2.40.100.10">
    <property type="entry name" value="Cyclophilin-like"/>
    <property type="match status" value="1"/>
</dbReference>
<dbReference type="SUPFAM" id="SSF50891">
    <property type="entry name" value="Cyclophilin-like"/>
    <property type="match status" value="1"/>
</dbReference>
<dbReference type="PANTHER" id="PTHR43309">
    <property type="entry name" value="5-OXOPROLINASE SUBUNIT C"/>
    <property type="match status" value="1"/>
</dbReference>
<evidence type="ECO:0000313" key="6">
    <source>
        <dbReference type="Proteomes" id="UP000476934"/>
    </source>
</evidence>
<keyword evidence="1" id="KW-0547">Nucleotide-binding</keyword>
<dbReference type="NCBIfam" id="TIGR00724">
    <property type="entry name" value="urea_amlyse_rel"/>
    <property type="match status" value="1"/>
</dbReference>
<keyword evidence="5" id="KW-0808">Transferase</keyword>
<evidence type="ECO:0000313" key="5">
    <source>
        <dbReference type="EMBL" id="NEY19371.1"/>
    </source>
</evidence>
<keyword evidence="2" id="KW-0378">Hydrolase</keyword>
<dbReference type="InterPro" id="IPR029000">
    <property type="entry name" value="Cyclophilin-like_dom_sf"/>
</dbReference>
<keyword evidence="6" id="KW-1185">Reference proteome</keyword>
<proteinExistence type="predicted"/>
<evidence type="ECO:0000259" key="4">
    <source>
        <dbReference type="SMART" id="SM00797"/>
    </source>
</evidence>
<evidence type="ECO:0000256" key="1">
    <source>
        <dbReference type="ARBA" id="ARBA00022741"/>
    </source>
</evidence>
<feature type="domain" description="Carboxyltransferase" evidence="4">
    <location>
        <begin position="23"/>
        <end position="320"/>
    </location>
</feature>
<gene>
    <name evidence="5" type="ORF">G4D61_05235</name>
</gene>
<dbReference type="PANTHER" id="PTHR43309:SF5">
    <property type="entry name" value="5-OXOPROLINASE SUBUNIT C"/>
    <property type="match status" value="1"/>
</dbReference>
<dbReference type="InterPro" id="IPR003778">
    <property type="entry name" value="CT_A_B"/>
</dbReference>
<dbReference type="AlphaFoldDB" id="A0A6M0P471"/>
<dbReference type="Proteomes" id="UP000476934">
    <property type="component" value="Unassembled WGS sequence"/>
</dbReference>
<protein>
    <submittedName>
        <fullName evidence="5">Biotin-dependent carboxyltransferase family protein</fullName>
    </submittedName>
</protein>
<dbReference type="GO" id="GO:0005524">
    <property type="term" value="F:ATP binding"/>
    <property type="evidence" value="ECO:0007669"/>
    <property type="project" value="UniProtKB-KW"/>
</dbReference>
<reference evidence="5 6" key="1">
    <citation type="submission" date="2020-03" db="EMBL/GenBank/DDBJ databases">
        <title>Bacillus aquiflavi sp. nov., isolated from yellow water of strong flavor Chinese baijiu in Yibin region of China.</title>
        <authorList>
            <person name="Xie J."/>
        </authorList>
    </citation>
    <scope>NUCLEOTIDE SEQUENCE [LARGE SCALE GENOMIC DNA]</scope>
    <source>
        <strain evidence="5 6">Gsoil 114</strain>
    </source>
</reference>
<evidence type="ECO:0000256" key="3">
    <source>
        <dbReference type="ARBA" id="ARBA00022840"/>
    </source>
</evidence>
<dbReference type="RefSeq" id="WP_025727304.1">
    <property type="nucleotide sequence ID" value="NZ_JAAIWK010000005.1"/>
</dbReference>
<organism evidence="5 6">
    <name type="scientific">Heyndrickxia ginsengihumi</name>
    <dbReference type="NCBI Taxonomy" id="363870"/>
    <lineage>
        <taxon>Bacteria</taxon>
        <taxon>Bacillati</taxon>
        <taxon>Bacillota</taxon>
        <taxon>Bacilli</taxon>
        <taxon>Bacillales</taxon>
        <taxon>Bacillaceae</taxon>
        <taxon>Heyndrickxia</taxon>
    </lineage>
</organism>
<dbReference type="GO" id="GO:0016787">
    <property type="term" value="F:hydrolase activity"/>
    <property type="evidence" value="ECO:0007669"/>
    <property type="project" value="UniProtKB-KW"/>
</dbReference>
<keyword evidence="3" id="KW-0067">ATP-binding</keyword>
<sequence>MITIYKPGLLTTIQDIGRFGFQKYGVIASGAMDTLAHRIANLLVGNEETAPTIEMTLLGPTIQFNEPSLISICGGNLSPKIDNKPVHLWKPVFVQKGSMLTFGSAKNGCRAYLAIAGGFSVPTVMNSKSTYLRANIGGYHGRALQAGDQIIAASPTALSMKMLNRFKEMAGNHAFKEMDWSVSAELISFYHLNSPIRMMKGRQFSLFTQESQANIFHRAFSVSTESDRMGYRLQGPSLALKQPQEMLSEAVSFGTVQVPSDGNPIVLLADRQTTGGYPKIGQIASADLPLLAQAKPGDQIRFAEISLEEAQQLYLEREIKIQHLKKGIQLKF</sequence>